<feature type="site" description="Important for catalytic activity" evidence="7">
    <location>
        <position position="252"/>
    </location>
</feature>
<keyword evidence="9" id="KW-1185">Reference proteome</keyword>
<comment type="caution">
    <text evidence="8">The sequence shown here is derived from an EMBL/GenBank/DDBJ whole genome shotgun (WGS) entry which is preliminary data.</text>
</comment>
<keyword evidence="6 7" id="KW-0961">Cell wall biogenesis/degradation</keyword>
<keyword evidence="5 7" id="KW-0456">Lyase</keyword>
<evidence type="ECO:0000256" key="3">
    <source>
        <dbReference type="ARBA" id="ARBA00022989"/>
    </source>
</evidence>
<comment type="function">
    <text evidence="7">Functions as a peptidoglycan terminase that cleaves nascent peptidoglycan strands endolytically to terminate their elongation.</text>
</comment>
<dbReference type="Gene3D" id="3.30.160.60">
    <property type="entry name" value="Classic Zinc Finger"/>
    <property type="match status" value="1"/>
</dbReference>
<dbReference type="Gene3D" id="3.30.1490.480">
    <property type="entry name" value="Endolytic murein transglycosylase"/>
    <property type="match status" value="1"/>
</dbReference>
<keyword evidence="4 7" id="KW-0472">Membrane</keyword>
<dbReference type="GO" id="GO:0009252">
    <property type="term" value="P:peptidoglycan biosynthetic process"/>
    <property type="evidence" value="ECO:0007669"/>
    <property type="project" value="UniProtKB-UniRule"/>
</dbReference>
<evidence type="ECO:0000313" key="9">
    <source>
        <dbReference type="Proteomes" id="UP000243650"/>
    </source>
</evidence>
<comment type="similarity">
    <text evidence="7">Belongs to the transglycosylase MltG family.</text>
</comment>
<proteinExistence type="inferred from homology"/>
<dbReference type="AlphaFoldDB" id="A0A2P6MFS9"/>
<dbReference type="CDD" id="cd08010">
    <property type="entry name" value="MltG_like"/>
    <property type="match status" value="1"/>
</dbReference>
<comment type="catalytic activity">
    <reaction evidence="7">
        <text>a peptidoglycan chain = a peptidoglycan chain with N-acetyl-1,6-anhydromuramyl-[peptide] at the reducing end + a peptidoglycan chain with N-acetylglucosamine at the non-reducing end.</text>
        <dbReference type="EC" id="4.2.2.29"/>
    </reaction>
</comment>
<dbReference type="Proteomes" id="UP000243650">
    <property type="component" value="Unassembled WGS sequence"/>
</dbReference>
<dbReference type="GO" id="GO:0005886">
    <property type="term" value="C:plasma membrane"/>
    <property type="evidence" value="ECO:0007669"/>
    <property type="project" value="UniProtKB-SubCell"/>
</dbReference>
<keyword evidence="1 7" id="KW-1003">Cell membrane</keyword>
<evidence type="ECO:0000256" key="7">
    <source>
        <dbReference type="HAMAP-Rule" id="MF_02065"/>
    </source>
</evidence>
<sequence>MKREKYRQKIERRKREAGAVRKIVFTIFAVVLLTLTAVAFGSYQYVTASLGPKEEASSETIEVEVPIGSNVDSIAELLEEEGVIDSAMMFRLYVRFQSESGFQAGTYELSPSMGADDIIAQLKEGRVYEEFVLSFTIPEGWWIEEMAHRIAAETEVTAVEFMETARNQDFVVQMINRYPMLSEEVLDEDIRYPLEGYLFPARYDFTEEDVTAQEIMTAMLDRMQEEVSAAIGPESETSPHELLTKASIIEAESAGDDERETVSGVIDNRLDVSMQLQMDPTAVYAHGERKSRVLNEDLEIDSPYNTYQNGGLPIGPISNPGAASIQAAASPEDHNYLYFYHSPNGDSYFNETLAEHNEDVGRYQ</sequence>
<dbReference type="GO" id="GO:0008932">
    <property type="term" value="F:lytic endotransglycosylase activity"/>
    <property type="evidence" value="ECO:0007669"/>
    <property type="project" value="UniProtKB-UniRule"/>
</dbReference>
<evidence type="ECO:0000256" key="6">
    <source>
        <dbReference type="ARBA" id="ARBA00023316"/>
    </source>
</evidence>
<evidence type="ECO:0000256" key="4">
    <source>
        <dbReference type="ARBA" id="ARBA00023136"/>
    </source>
</evidence>
<keyword evidence="3 7" id="KW-1133">Transmembrane helix</keyword>
<keyword evidence="2 7" id="KW-0812">Transmembrane</keyword>
<name>A0A2P6MFS9_ALKUR</name>
<reference evidence="8 9" key="1">
    <citation type="submission" date="2018-03" db="EMBL/GenBank/DDBJ databases">
        <title>Bacillus urumqiensis sp. nov., a moderately haloalkaliphilic bacterium isolated from a salt lake.</title>
        <authorList>
            <person name="Zhao B."/>
            <person name="Liao Z."/>
        </authorList>
    </citation>
    <scope>NUCLEOTIDE SEQUENCE [LARGE SCALE GENOMIC DNA]</scope>
    <source>
        <strain evidence="8 9">BZ-SZ-XJ18</strain>
    </source>
</reference>
<gene>
    <name evidence="7 8" type="primary">mltG</name>
    <name evidence="8" type="ORF">C6I21_11325</name>
</gene>
<dbReference type="EMBL" id="PVNS01000010">
    <property type="protein sequence ID" value="PRO65149.1"/>
    <property type="molecule type" value="Genomic_DNA"/>
</dbReference>
<evidence type="ECO:0000256" key="2">
    <source>
        <dbReference type="ARBA" id="ARBA00022692"/>
    </source>
</evidence>
<comment type="subcellular location">
    <subcellularLocation>
        <location evidence="7">Cell membrane</location>
        <topology evidence="7">Single-pass membrane protein</topology>
    </subcellularLocation>
</comment>
<dbReference type="OrthoDB" id="9814591at2"/>
<dbReference type="PANTHER" id="PTHR30518">
    <property type="entry name" value="ENDOLYTIC MUREIN TRANSGLYCOSYLASE"/>
    <property type="match status" value="1"/>
</dbReference>
<dbReference type="Pfam" id="PF02618">
    <property type="entry name" value="YceG"/>
    <property type="match status" value="1"/>
</dbReference>
<organism evidence="8 9">
    <name type="scientific">Alkalicoccus urumqiensis</name>
    <name type="common">Bacillus urumqiensis</name>
    <dbReference type="NCBI Taxonomy" id="1548213"/>
    <lineage>
        <taxon>Bacteria</taxon>
        <taxon>Bacillati</taxon>
        <taxon>Bacillota</taxon>
        <taxon>Bacilli</taxon>
        <taxon>Bacillales</taxon>
        <taxon>Bacillaceae</taxon>
        <taxon>Alkalicoccus</taxon>
    </lineage>
</organism>
<protein>
    <recommendedName>
        <fullName evidence="7">Endolytic murein transglycosylase</fullName>
        <ecNumber evidence="7">4.2.2.29</ecNumber>
    </recommendedName>
    <alternativeName>
        <fullName evidence="7">Peptidoglycan lytic transglycosylase</fullName>
    </alternativeName>
    <alternativeName>
        <fullName evidence="7">Peptidoglycan polymerization terminase</fullName>
    </alternativeName>
</protein>
<dbReference type="NCBIfam" id="TIGR00247">
    <property type="entry name" value="endolytic transglycosylase MltG"/>
    <property type="match status" value="1"/>
</dbReference>
<evidence type="ECO:0000313" key="8">
    <source>
        <dbReference type="EMBL" id="PRO65149.1"/>
    </source>
</evidence>
<evidence type="ECO:0000256" key="1">
    <source>
        <dbReference type="ARBA" id="ARBA00022475"/>
    </source>
</evidence>
<evidence type="ECO:0000256" key="5">
    <source>
        <dbReference type="ARBA" id="ARBA00023239"/>
    </source>
</evidence>
<feature type="transmembrane region" description="Helical" evidence="7">
    <location>
        <begin position="20"/>
        <end position="43"/>
    </location>
</feature>
<dbReference type="GO" id="GO:0071555">
    <property type="term" value="P:cell wall organization"/>
    <property type="evidence" value="ECO:0007669"/>
    <property type="project" value="UniProtKB-KW"/>
</dbReference>
<dbReference type="HAMAP" id="MF_02065">
    <property type="entry name" value="MltG"/>
    <property type="match status" value="1"/>
</dbReference>
<dbReference type="InterPro" id="IPR003770">
    <property type="entry name" value="MLTG-like"/>
</dbReference>
<dbReference type="PANTHER" id="PTHR30518:SF2">
    <property type="entry name" value="ENDOLYTIC MUREIN TRANSGLYCOSYLASE"/>
    <property type="match status" value="1"/>
</dbReference>
<accession>A0A2P6MFS9</accession>
<dbReference type="EC" id="4.2.2.29" evidence="7"/>